<reference evidence="1 2" key="1">
    <citation type="submission" date="2013-12" db="EMBL/GenBank/DDBJ databases">
        <authorList>
            <person name="Cubeta M."/>
            <person name="Pakala S."/>
            <person name="Fedorova N."/>
            <person name="Thomas E."/>
            <person name="Dean R."/>
            <person name="Jabaji S."/>
            <person name="Neate S."/>
            <person name="Toda T."/>
            <person name="Tavantzis S."/>
            <person name="Vilgalys R."/>
            <person name="Bharathan N."/>
            <person name="Pakala S."/>
            <person name="Losada L.S."/>
            <person name="Zafar N."/>
            <person name="Nierman W."/>
        </authorList>
    </citation>
    <scope>NUCLEOTIDE SEQUENCE [LARGE SCALE GENOMIC DNA]</scope>
    <source>
        <strain evidence="1 2">123E</strain>
    </source>
</reference>
<protein>
    <submittedName>
        <fullName evidence="1">Tubulin-tyrosine ligase</fullName>
    </submittedName>
</protein>
<accession>A0A074S5X1</accession>
<proteinExistence type="predicted"/>
<comment type="caution">
    <text evidence="1">The sequence shown here is derived from an EMBL/GenBank/DDBJ whole genome shotgun (WGS) entry which is preliminary data.</text>
</comment>
<dbReference type="InterPro" id="IPR027746">
    <property type="entry name" value="TTL"/>
</dbReference>
<dbReference type="PANTHER" id="PTHR47551">
    <property type="entry name" value="TUBULIN--TYROSINE LIGASE PBY1-RELATED"/>
    <property type="match status" value="1"/>
</dbReference>
<dbReference type="PANTHER" id="PTHR47551:SF1">
    <property type="entry name" value="TUBULIN--TYROSINE LIGASE PBY1-RELATED"/>
    <property type="match status" value="1"/>
</dbReference>
<sequence length="454" mass="50520">MSRSDVDATAMKNFTAYVTWPSDLIVGLVETALRDIGGPEVLSQIAPEEHADPGPLLQWTTYDSLVHALTLEYLDTVLTSSYNIRKALIRKHFLHQTITSYLTKTPNSVLRKAVPQTWLIDISFADELDDAWADELWDLSIELEKNDKWFILKPGMADRGQGIRMFNTRESLYSIFESFEDNSSDEESVGSGVDAQGNSKTAVMTSQLRHFVIQEYLGNPLLVDPAQTMTPTPSKDMLRGRKFHMRVYCVASGALKLFMSPNILALFAGSAYTPPSSQSEDDPSDMDLSPHLTNTALQDNVHESSIRLLTELVGCDILSAPGPGTTFRLEDVQDLENQVSNILAETFKAALASAVHFQVLPNAFELFGVDFLVTHAPEPESETSRFQVNLLEINAEPAIELTGARLNWVLVDLFKGIAHTCVKPFFEGTKSASSPDQGPNQWLRKCLDIETRKY</sequence>
<evidence type="ECO:0000313" key="2">
    <source>
        <dbReference type="Proteomes" id="UP000027456"/>
    </source>
</evidence>
<dbReference type="EMBL" id="AZST01000117">
    <property type="protein sequence ID" value="KEP52228.1"/>
    <property type="molecule type" value="Genomic_DNA"/>
</dbReference>
<dbReference type="SUPFAM" id="SSF56059">
    <property type="entry name" value="Glutathione synthetase ATP-binding domain-like"/>
    <property type="match status" value="1"/>
</dbReference>
<dbReference type="PROSITE" id="PS51221">
    <property type="entry name" value="TTL"/>
    <property type="match status" value="1"/>
</dbReference>
<name>A0A074S5X1_9AGAM</name>
<dbReference type="AlphaFoldDB" id="A0A074S5X1"/>
<keyword evidence="2" id="KW-1185">Reference proteome</keyword>
<dbReference type="HOGENOM" id="CLU_031301_0_0_1"/>
<dbReference type="STRING" id="1423351.A0A074S5X1"/>
<keyword evidence="1" id="KW-0436">Ligase</keyword>
<gene>
    <name evidence="1" type="ORF">V565_048550</name>
</gene>
<organism evidence="1 2">
    <name type="scientific">Rhizoctonia solani 123E</name>
    <dbReference type="NCBI Taxonomy" id="1423351"/>
    <lineage>
        <taxon>Eukaryota</taxon>
        <taxon>Fungi</taxon>
        <taxon>Dikarya</taxon>
        <taxon>Basidiomycota</taxon>
        <taxon>Agaricomycotina</taxon>
        <taxon>Agaricomycetes</taxon>
        <taxon>Cantharellales</taxon>
        <taxon>Ceratobasidiaceae</taxon>
        <taxon>Rhizoctonia</taxon>
    </lineage>
</organism>
<dbReference type="Gene3D" id="3.30.470.20">
    <property type="entry name" value="ATP-grasp fold, B domain"/>
    <property type="match status" value="1"/>
</dbReference>
<dbReference type="InterPro" id="IPR004344">
    <property type="entry name" value="TTL/TTLL_fam"/>
</dbReference>
<dbReference type="GO" id="GO:0000932">
    <property type="term" value="C:P-body"/>
    <property type="evidence" value="ECO:0007669"/>
    <property type="project" value="TreeGrafter"/>
</dbReference>
<dbReference type="Pfam" id="PF03133">
    <property type="entry name" value="TTL"/>
    <property type="match status" value="1"/>
</dbReference>
<dbReference type="Proteomes" id="UP000027456">
    <property type="component" value="Unassembled WGS sequence"/>
</dbReference>
<evidence type="ECO:0000313" key="1">
    <source>
        <dbReference type="EMBL" id="KEP52228.1"/>
    </source>
</evidence>
<dbReference type="OrthoDB" id="202825at2759"/>
<dbReference type="GO" id="GO:0016874">
    <property type="term" value="F:ligase activity"/>
    <property type="evidence" value="ECO:0007669"/>
    <property type="project" value="UniProtKB-KW"/>
</dbReference>